<keyword evidence="7" id="KW-1185">Reference proteome</keyword>
<dbReference type="GeneID" id="8241191"/>
<dbReference type="AlphaFoldDB" id="C1E077"/>
<protein>
    <recommendedName>
        <fullName evidence="5">PDZ domain-containing protein</fullName>
    </recommendedName>
</protein>
<keyword evidence="4" id="KW-0720">Serine protease</keyword>
<name>C1E077_MICCC</name>
<dbReference type="InterPro" id="IPR046449">
    <property type="entry name" value="DEGP_PDZ_sf"/>
</dbReference>
<sequence length="476" mass="51549">LQSVVKVFTVHSSPNYFQPWQNKPQRETSGSGVVVAAPVPGGVGILTNAHVVADQTFVQVRRHGSSVKHRARVHAVGHACDLAVLAVDDPSFWAEGSASEHPPAPLSLGETPHLQDQVTVVGFPQGGDNLSITSGVVSRIELTNYAHGAAQLLAIQLDAAINPGNSGGPALGADGAVVGLAFQNLANADNIGYVIPTPIIRRFLEDEEKAIHHAGFCSLGIKCQPTDNPAMRQYLGMEGDETGVLITEVLELGPAAGHLKKDDVLMEVDGKKVANDGTVSFRGWERVAFDYLISLKRPGETVEAKIRRKTEAFTASFAVKPRAPLVPVHQYDRLPSYYVYAGLVFSPLTQPHLQEFGDDWFNTAPRRLVDRALNDHPTSPGQEVVILSQVLADEVNAGYQGMHDLEVRAVNGREVKSLRELKAEVEKGTGAKGGKFLRLDFVNDRVLVISREEAERAHGRIMAKHRVPSRMSPDLV</sequence>
<evidence type="ECO:0000256" key="4">
    <source>
        <dbReference type="ARBA" id="ARBA00022825"/>
    </source>
</evidence>
<accession>C1E077</accession>
<dbReference type="Pfam" id="PF13365">
    <property type="entry name" value="Trypsin_2"/>
    <property type="match status" value="1"/>
</dbReference>
<dbReference type="SUPFAM" id="SSF50494">
    <property type="entry name" value="Trypsin-like serine proteases"/>
    <property type="match status" value="1"/>
</dbReference>
<dbReference type="InterPro" id="IPR043504">
    <property type="entry name" value="Peptidase_S1_PA_chymotrypsin"/>
</dbReference>
<dbReference type="OrthoDB" id="4217619at2759"/>
<dbReference type="KEGG" id="mis:MICPUN_67083"/>
<dbReference type="FunCoup" id="C1E077">
    <property type="interactions" value="145"/>
</dbReference>
<reference evidence="6 7" key="1">
    <citation type="journal article" date="2009" name="Science">
        <title>Green evolution and dynamic adaptations revealed by genomes of the marine picoeukaryotes Micromonas.</title>
        <authorList>
            <person name="Worden A.Z."/>
            <person name="Lee J.H."/>
            <person name="Mock T."/>
            <person name="Rouze P."/>
            <person name="Simmons M.P."/>
            <person name="Aerts A.L."/>
            <person name="Allen A.E."/>
            <person name="Cuvelier M.L."/>
            <person name="Derelle E."/>
            <person name="Everett M.V."/>
            <person name="Foulon E."/>
            <person name="Grimwood J."/>
            <person name="Gundlach H."/>
            <person name="Henrissat B."/>
            <person name="Napoli C."/>
            <person name="McDonald S.M."/>
            <person name="Parker M.S."/>
            <person name="Rombauts S."/>
            <person name="Salamov A."/>
            <person name="Von Dassow P."/>
            <person name="Badger J.H."/>
            <person name="Coutinho P.M."/>
            <person name="Demir E."/>
            <person name="Dubchak I."/>
            <person name="Gentemann C."/>
            <person name="Eikrem W."/>
            <person name="Gready J.E."/>
            <person name="John U."/>
            <person name="Lanier W."/>
            <person name="Lindquist E.A."/>
            <person name="Lucas S."/>
            <person name="Mayer K.F."/>
            <person name="Moreau H."/>
            <person name="Not F."/>
            <person name="Otillar R."/>
            <person name="Panaud O."/>
            <person name="Pangilinan J."/>
            <person name="Paulsen I."/>
            <person name="Piegu B."/>
            <person name="Poliakov A."/>
            <person name="Robbens S."/>
            <person name="Schmutz J."/>
            <person name="Toulza E."/>
            <person name="Wyss T."/>
            <person name="Zelensky A."/>
            <person name="Zhou K."/>
            <person name="Armbrust E.V."/>
            <person name="Bhattacharya D."/>
            <person name="Goodenough U.W."/>
            <person name="Van de Peer Y."/>
            <person name="Grigoriev I.V."/>
        </authorList>
    </citation>
    <scope>NUCLEOTIDE SEQUENCE [LARGE SCALE GENOMIC DNA]</scope>
    <source>
        <strain evidence="7">RCC299 / NOUM17</strain>
    </source>
</reference>
<gene>
    <name evidence="6" type="ORF">MICPUN_67083</name>
</gene>
<proteinExistence type="inferred from homology"/>
<dbReference type="eggNOG" id="KOG1320">
    <property type="taxonomic scope" value="Eukaryota"/>
</dbReference>
<dbReference type="STRING" id="296587.C1E077"/>
<dbReference type="Gene3D" id="2.30.42.10">
    <property type="match status" value="1"/>
</dbReference>
<dbReference type="InterPro" id="IPR036034">
    <property type="entry name" value="PDZ_sf"/>
</dbReference>
<keyword evidence="2" id="KW-0645">Protease</keyword>
<feature type="non-terminal residue" evidence="6">
    <location>
        <position position="476"/>
    </location>
</feature>
<dbReference type="InterPro" id="IPR001478">
    <property type="entry name" value="PDZ"/>
</dbReference>
<evidence type="ECO:0000259" key="5">
    <source>
        <dbReference type="PROSITE" id="PS50106"/>
    </source>
</evidence>
<dbReference type="Proteomes" id="UP000002009">
    <property type="component" value="Chromosome 2"/>
</dbReference>
<comment type="similarity">
    <text evidence="1">Belongs to the peptidase S1C family.</text>
</comment>
<evidence type="ECO:0000256" key="2">
    <source>
        <dbReference type="ARBA" id="ARBA00022670"/>
    </source>
</evidence>
<dbReference type="GO" id="GO:0004252">
    <property type="term" value="F:serine-type endopeptidase activity"/>
    <property type="evidence" value="ECO:0007669"/>
    <property type="project" value="InterPro"/>
</dbReference>
<evidence type="ECO:0000313" key="7">
    <source>
        <dbReference type="Proteomes" id="UP000002009"/>
    </source>
</evidence>
<dbReference type="PRINTS" id="PR00834">
    <property type="entry name" value="PROTEASES2C"/>
</dbReference>
<dbReference type="InParanoid" id="C1E077"/>
<dbReference type="RefSeq" id="XP_002499997.1">
    <property type="nucleotide sequence ID" value="XM_002499951.1"/>
</dbReference>
<dbReference type="Pfam" id="PF17815">
    <property type="entry name" value="PDZ_3"/>
    <property type="match status" value="1"/>
</dbReference>
<evidence type="ECO:0000256" key="1">
    <source>
        <dbReference type="ARBA" id="ARBA00010541"/>
    </source>
</evidence>
<dbReference type="EMBL" id="CP001323">
    <property type="protein sequence ID" value="ACO61255.1"/>
    <property type="molecule type" value="Genomic_DNA"/>
</dbReference>
<dbReference type="PANTHER" id="PTHR45980:SF9">
    <property type="entry name" value="PROTEASE DO-LIKE 10, MITOCHONDRIAL-RELATED"/>
    <property type="match status" value="1"/>
</dbReference>
<dbReference type="GO" id="GO:0006508">
    <property type="term" value="P:proteolysis"/>
    <property type="evidence" value="ECO:0007669"/>
    <property type="project" value="UniProtKB-KW"/>
</dbReference>
<feature type="domain" description="PDZ" evidence="5">
    <location>
        <begin position="220"/>
        <end position="275"/>
    </location>
</feature>
<dbReference type="InterPro" id="IPR009003">
    <property type="entry name" value="Peptidase_S1_PA"/>
</dbReference>
<dbReference type="InterPro" id="IPR001940">
    <property type="entry name" value="Peptidase_S1C"/>
</dbReference>
<organism evidence="6 7">
    <name type="scientific">Micromonas commoda (strain RCC299 / NOUM17 / CCMP2709)</name>
    <name type="common">Picoplanktonic green alga</name>
    <dbReference type="NCBI Taxonomy" id="296587"/>
    <lineage>
        <taxon>Eukaryota</taxon>
        <taxon>Viridiplantae</taxon>
        <taxon>Chlorophyta</taxon>
        <taxon>Mamiellophyceae</taxon>
        <taxon>Mamiellales</taxon>
        <taxon>Mamiellaceae</taxon>
        <taxon>Micromonas</taxon>
    </lineage>
</organism>
<dbReference type="Gene3D" id="3.20.190.20">
    <property type="match status" value="1"/>
</dbReference>
<dbReference type="PANTHER" id="PTHR45980">
    <property type="match status" value="1"/>
</dbReference>
<keyword evidence="3" id="KW-0378">Hydrolase</keyword>
<feature type="non-terminal residue" evidence="6">
    <location>
        <position position="1"/>
    </location>
</feature>
<dbReference type="InterPro" id="IPR041517">
    <property type="entry name" value="DEGP_PDZ"/>
</dbReference>
<dbReference type="PROSITE" id="PS50106">
    <property type="entry name" value="PDZ"/>
    <property type="match status" value="1"/>
</dbReference>
<dbReference type="OMA" id="LIENCDT"/>
<dbReference type="Gene3D" id="2.40.10.10">
    <property type="entry name" value="Trypsin-like serine proteases"/>
    <property type="match status" value="2"/>
</dbReference>
<evidence type="ECO:0000256" key="3">
    <source>
        <dbReference type="ARBA" id="ARBA00022801"/>
    </source>
</evidence>
<dbReference type="SUPFAM" id="SSF50156">
    <property type="entry name" value="PDZ domain-like"/>
    <property type="match status" value="1"/>
</dbReference>
<evidence type="ECO:0000313" key="6">
    <source>
        <dbReference type="EMBL" id="ACO61255.1"/>
    </source>
</evidence>